<dbReference type="SUPFAM" id="SSF81383">
    <property type="entry name" value="F-box domain"/>
    <property type="match status" value="1"/>
</dbReference>
<protein>
    <recommendedName>
        <fullName evidence="2">F-box domain-containing protein</fullName>
    </recommendedName>
</protein>
<dbReference type="OMA" id="HCVADGW"/>
<dbReference type="VEuPathDB" id="FungiDB:CC1G_08096"/>
<feature type="domain" description="F-box" evidence="2">
    <location>
        <begin position="81"/>
        <end position="133"/>
    </location>
</feature>
<dbReference type="InterPro" id="IPR036047">
    <property type="entry name" value="F-box-like_dom_sf"/>
</dbReference>
<dbReference type="Pfam" id="PF12937">
    <property type="entry name" value="F-box-like"/>
    <property type="match status" value="1"/>
</dbReference>
<dbReference type="RefSeq" id="XP_001836711.2">
    <property type="nucleotide sequence ID" value="XM_001836659.2"/>
</dbReference>
<feature type="coiled-coil region" evidence="1">
    <location>
        <begin position="27"/>
        <end position="68"/>
    </location>
</feature>
<name>A8NVH0_COPC7</name>
<comment type="caution">
    <text evidence="3">The sequence shown here is derived from an EMBL/GenBank/DDBJ whole genome shotgun (WGS) entry which is preliminary data.</text>
</comment>
<dbReference type="Gene3D" id="1.20.1280.50">
    <property type="match status" value="1"/>
</dbReference>
<accession>A8NVH0</accession>
<gene>
    <name evidence="3" type="ORF">CC1G_08096</name>
</gene>
<evidence type="ECO:0000256" key="1">
    <source>
        <dbReference type="SAM" id="Coils"/>
    </source>
</evidence>
<keyword evidence="1" id="KW-0175">Coiled coil</keyword>
<dbReference type="EMBL" id="AACS02000004">
    <property type="protein sequence ID" value="EAU85123.2"/>
    <property type="molecule type" value="Genomic_DNA"/>
</dbReference>
<dbReference type="Gene3D" id="3.80.10.10">
    <property type="entry name" value="Ribonuclease Inhibitor"/>
    <property type="match status" value="1"/>
</dbReference>
<dbReference type="OrthoDB" id="2823598at2759"/>
<organism evidence="3 4">
    <name type="scientific">Coprinopsis cinerea (strain Okayama-7 / 130 / ATCC MYA-4618 / FGSC 9003)</name>
    <name type="common">Inky cap fungus</name>
    <name type="synonym">Hormographiella aspergillata</name>
    <dbReference type="NCBI Taxonomy" id="240176"/>
    <lineage>
        <taxon>Eukaryota</taxon>
        <taxon>Fungi</taxon>
        <taxon>Dikarya</taxon>
        <taxon>Basidiomycota</taxon>
        <taxon>Agaricomycotina</taxon>
        <taxon>Agaricomycetes</taxon>
        <taxon>Agaricomycetidae</taxon>
        <taxon>Agaricales</taxon>
        <taxon>Agaricineae</taxon>
        <taxon>Psathyrellaceae</taxon>
        <taxon>Coprinopsis</taxon>
    </lineage>
</organism>
<keyword evidence="4" id="KW-1185">Reference proteome</keyword>
<evidence type="ECO:0000259" key="2">
    <source>
        <dbReference type="Pfam" id="PF12937"/>
    </source>
</evidence>
<evidence type="ECO:0000313" key="4">
    <source>
        <dbReference type="Proteomes" id="UP000001861"/>
    </source>
</evidence>
<dbReference type="InParanoid" id="A8NVH0"/>
<evidence type="ECO:0000313" key="3">
    <source>
        <dbReference type="EMBL" id="EAU85123.2"/>
    </source>
</evidence>
<proteinExistence type="predicted"/>
<dbReference type="SUPFAM" id="SSF52047">
    <property type="entry name" value="RNI-like"/>
    <property type="match status" value="1"/>
</dbReference>
<dbReference type="AlphaFoldDB" id="A8NVH0"/>
<dbReference type="GeneID" id="6013262"/>
<reference evidence="3 4" key="1">
    <citation type="journal article" date="2010" name="Proc. Natl. Acad. Sci. U.S.A.">
        <title>Insights into evolution of multicellular fungi from the assembled chromosomes of the mushroom Coprinopsis cinerea (Coprinus cinereus).</title>
        <authorList>
            <person name="Stajich J.E."/>
            <person name="Wilke S.K."/>
            <person name="Ahren D."/>
            <person name="Au C.H."/>
            <person name="Birren B.W."/>
            <person name="Borodovsky M."/>
            <person name="Burns C."/>
            <person name="Canback B."/>
            <person name="Casselton L.A."/>
            <person name="Cheng C.K."/>
            <person name="Deng J."/>
            <person name="Dietrich F.S."/>
            <person name="Fargo D.C."/>
            <person name="Farman M.L."/>
            <person name="Gathman A.C."/>
            <person name="Goldberg J."/>
            <person name="Guigo R."/>
            <person name="Hoegger P.J."/>
            <person name="Hooker J.B."/>
            <person name="Huggins A."/>
            <person name="James T.Y."/>
            <person name="Kamada T."/>
            <person name="Kilaru S."/>
            <person name="Kodira C."/>
            <person name="Kues U."/>
            <person name="Kupfer D."/>
            <person name="Kwan H.S."/>
            <person name="Lomsadze A."/>
            <person name="Li W."/>
            <person name="Lilly W.W."/>
            <person name="Ma L.J."/>
            <person name="Mackey A.J."/>
            <person name="Manning G."/>
            <person name="Martin F."/>
            <person name="Muraguchi H."/>
            <person name="Natvig D.O."/>
            <person name="Palmerini H."/>
            <person name="Ramesh M.A."/>
            <person name="Rehmeyer C.J."/>
            <person name="Roe B.A."/>
            <person name="Shenoy N."/>
            <person name="Stanke M."/>
            <person name="Ter-Hovhannisyan V."/>
            <person name="Tunlid A."/>
            <person name="Velagapudi R."/>
            <person name="Vision T.J."/>
            <person name="Zeng Q."/>
            <person name="Zolan M.E."/>
            <person name="Pukkila P.J."/>
        </authorList>
    </citation>
    <scope>NUCLEOTIDE SEQUENCE [LARGE SCALE GENOMIC DNA]</scope>
    <source>
        <strain evidence="4">Okayama-7 / 130 / ATCC MYA-4618 / FGSC 9003</strain>
    </source>
</reference>
<dbReference type="KEGG" id="cci:CC1G_08096"/>
<dbReference type="InterPro" id="IPR032675">
    <property type="entry name" value="LRR_dom_sf"/>
</dbReference>
<dbReference type="Proteomes" id="UP000001861">
    <property type="component" value="Unassembled WGS sequence"/>
</dbReference>
<dbReference type="InterPro" id="IPR001810">
    <property type="entry name" value="F-box_dom"/>
</dbReference>
<sequence length="549" mass="61675">MDVTMANTFDKAQIGATLEQLPQDVLEQEARNQIRSLRDDIEAADEEIGTLRAALLAARERKKGLEEQRDFYLSYLSPIRKVPPEIISRIMEEVFDDATLLFQQDRTQLTNMQLVCKKWRDIASSSPRLWRGLGLTVPDDFLSGSATDPTSQVNRWLDRGGSSGDMRVLIRRSPQRYSSAADNEVSASFQALERVLSVARQWSEISLLGVPPMLMNHILATVSNPNAQTSWPDIQRLAIGIRPRFDQLSTLNHLPLQLWPRLRSLHLKWLGFHAEQLPTAIPHHGGIESLHLGSFQGNFNAIATVVSRFPALKELLLTNRAFYIRGGPSNVVTHPNIERLIISGEEPSYYVATFTLPALRVLRLCNIDMNTRYNTIWDFVRRSRNQLDILSLEDSSLRPPDLDAILRGFVPIKWLHLPNFDVFRPQRTRRGETGALELPGLQGIAFKKAPNSNTTMQHTVDFFARRNATASVGAADQGGETPNRIKFYIPPAGRGFITSMPNNWFARLAGVGVDVEFVSIQDLTGPASYPIMAHCAKFVSEGGREQGQY</sequence>
<dbReference type="HOGENOM" id="CLU_511919_0_0_1"/>